<dbReference type="EMBL" id="JAINUG010000180">
    <property type="protein sequence ID" value="KAJ8389621.1"/>
    <property type="molecule type" value="Genomic_DNA"/>
</dbReference>
<evidence type="ECO:0000313" key="3">
    <source>
        <dbReference type="Proteomes" id="UP001221898"/>
    </source>
</evidence>
<gene>
    <name evidence="2" type="ORF">AAFF_G00118580</name>
</gene>
<keyword evidence="3" id="KW-1185">Reference proteome</keyword>
<feature type="compositionally biased region" description="Basic residues" evidence="1">
    <location>
        <begin position="86"/>
        <end position="96"/>
    </location>
</feature>
<evidence type="ECO:0000256" key="1">
    <source>
        <dbReference type="SAM" id="MobiDB-lite"/>
    </source>
</evidence>
<dbReference type="AlphaFoldDB" id="A0AAD7WA73"/>
<proteinExistence type="predicted"/>
<feature type="compositionally biased region" description="Basic and acidic residues" evidence="1">
    <location>
        <begin position="1"/>
        <end position="17"/>
    </location>
</feature>
<accession>A0AAD7WA73</accession>
<feature type="region of interest" description="Disordered" evidence="1">
    <location>
        <begin position="1"/>
        <end position="26"/>
    </location>
</feature>
<organism evidence="2 3">
    <name type="scientific">Aldrovandia affinis</name>
    <dbReference type="NCBI Taxonomy" id="143900"/>
    <lineage>
        <taxon>Eukaryota</taxon>
        <taxon>Metazoa</taxon>
        <taxon>Chordata</taxon>
        <taxon>Craniata</taxon>
        <taxon>Vertebrata</taxon>
        <taxon>Euteleostomi</taxon>
        <taxon>Actinopterygii</taxon>
        <taxon>Neopterygii</taxon>
        <taxon>Teleostei</taxon>
        <taxon>Notacanthiformes</taxon>
        <taxon>Halosauridae</taxon>
        <taxon>Aldrovandia</taxon>
    </lineage>
</organism>
<evidence type="ECO:0000313" key="2">
    <source>
        <dbReference type="EMBL" id="KAJ8389621.1"/>
    </source>
</evidence>
<feature type="compositionally biased region" description="Basic and acidic residues" evidence="1">
    <location>
        <begin position="50"/>
        <end position="65"/>
    </location>
</feature>
<feature type="region of interest" description="Disordered" evidence="1">
    <location>
        <begin position="38"/>
        <end position="96"/>
    </location>
</feature>
<protein>
    <submittedName>
        <fullName evidence="2">Uncharacterized protein</fullName>
    </submittedName>
</protein>
<dbReference type="Proteomes" id="UP001221898">
    <property type="component" value="Unassembled WGS sequence"/>
</dbReference>
<comment type="caution">
    <text evidence="2">The sequence shown here is derived from an EMBL/GenBank/DDBJ whole genome shotgun (WGS) entry which is preliminary data.</text>
</comment>
<name>A0AAD7WA73_9TELE</name>
<sequence length="96" mass="10875">MGRVSAQHDRKQSESRPSRRPSFLPGVKAGVVAKIRPMRQPHLPLAQGPNRREEAEVERPVKEPFRALSRTRPGGPIMTGLFQPHGPRKIRQRAQK</sequence>
<reference evidence="2" key="1">
    <citation type="journal article" date="2023" name="Science">
        <title>Genome structures resolve the early diversification of teleost fishes.</title>
        <authorList>
            <person name="Parey E."/>
            <person name="Louis A."/>
            <person name="Montfort J."/>
            <person name="Bouchez O."/>
            <person name="Roques C."/>
            <person name="Iampietro C."/>
            <person name="Lluch J."/>
            <person name="Castinel A."/>
            <person name="Donnadieu C."/>
            <person name="Desvignes T."/>
            <person name="Floi Bucao C."/>
            <person name="Jouanno E."/>
            <person name="Wen M."/>
            <person name="Mejri S."/>
            <person name="Dirks R."/>
            <person name="Jansen H."/>
            <person name="Henkel C."/>
            <person name="Chen W.J."/>
            <person name="Zahm M."/>
            <person name="Cabau C."/>
            <person name="Klopp C."/>
            <person name="Thompson A.W."/>
            <person name="Robinson-Rechavi M."/>
            <person name="Braasch I."/>
            <person name="Lecointre G."/>
            <person name="Bobe J."/>
            <person name="Postlethwait J.H."/>
            <person name="Berthelot C."/>
            <person name="Roest Crollius H."/>
            <person name="Guiguen Y."/>
        </authorList>
    </citation>
    <scope>NUCLEOTIDE SEQUENCE</scope>
    <source>
        <strain evidence="2">NC1722</strain>
    </source>
</reference>